<dbReference type="PANTHER" id="PTHR22940">
    <property type="entry name" value="TIMEOUT/TIMELESS-2"/>
    <property type="match status" value="1"/>
</dbReference>
<dbReference type="AlphaFoldDB" id="A0A3P7M2G4"/>
<dbReference type="GO" id="GO:0003677">
    <property type="term" value="F:DNA binding"/>
    <property type="evidence" value="ECO:0007669"/>
    <property type="project" value="TreeGrafter"/>
</dbReference>
<feature type="compositionally biased region" description="Basic and acidic residues" evidence="1">
    <location>
        <begin position="321"/>
        <end position="339"/>
    </location>
</feature>
<feature type="region of interest" description="Disordered" evidence="1">
    <location>
        <begin position="302"/>
        <end position="339"/>
    </location>
</feature>
<proteinExistence type="predicted"/>
<dbReference type="InterPro" id="IPR044998">
    <property type="entry name" value="Timeless"/>
</dbReference>
<gene>
    <name evidence="2" type="ORF">DILT_LOCUS12958</name>
</gene>
<dbReference type="GO" id="GO:0043111">
    <property type="term" value="P:replication fork arrest"/>
    <property type="evidence" value="ECO:0007669"/>
    <property type="project" value="TreeGrafter"/>
</dbReference>
<dbReference type="EMBL" id="UYRU01068298">
    <property type="protein sequence ID" value="VDN17553.1"/>
    <property type="molecule type" value="Genomic_DNA"/>
</dbReference>
<dbReference type="Proteomes" id="UP000281553">
    <property type="component" value="Unassembled WGS sequence"/>
</dbReference>
<dbReference type="PANTHER" id="PTHR22940:SF4">
    <property type="entry name" value="PROTEIN TIMELESS HOMOLOG"/>
    <property type="match status" value="1"/>
</dbReference>
<organism evidence="2 3">
    <name type="scientific">Dibothriocephalus latus</name>
    <name type="common">Fish tapeworm</name>
    <name type="synonym">Diphyllobothrium latum</name>
    <dbReference type="NCBI Taxonomy" id="60516"/>
    <lineage>
        <taxon>Eukaryota</taxon>
        <taxon>Metazoa</taxon>
        <taxon>Spiralia</taxon>
        <taxon>Lophotrochozoa</taxon>
        <taxon>Platyhelminthes</taxon>
        <taxon>Cestoda</taxon>
        <taxon>Eucestoda</taxon>
        <taxon>Diphyllobothriidea</taxon>
        <taxon>Diphyllobothriidae</taxon>
        <taxon>Dibothriocephalus</taxon>
    </lineage>
</organism>
<name>A0A3P7M2G4_DIBLA</name>
<evidence type="ECO:0008006" key="4">
    <source>
        <dbReference type="Google" id="ProtNLM"/>
    </source>
</evidence>
<dbReference type="GO" id="GO:0006281">
    <property type="term" value="P:DNA repair"/>
    <property type="evidence" value="ECO:0007669"/>
    <property type="project" value="TreeGrafter"/>
</dbReference>
<keyword evidence="3" id="KW-1185">Reference proteome</keyword>
<sequence length="339" mass="39040">MIARELEDSDDEFSVISKEVSLDLNNLVLSILLENYALNPPTTNDCLVRLFHRVAVRRHLPGACFQLRLFRVFQSIVNDPGISKLEEFQELLKFIKYILRKFFEAFERNRNVAVEALFLKSTKESLEAFNGYGTYDEGSRAVVWTPELDKELGQLFDSYRFEPVPKGEDLADVLQRLLSDSSKTRRQIIMRLIYLTKIDSAKSLRMMTCRSAEDERRGPRRPKHPWTEEEVEHLRTLFEEHSGTPYFLSDLMNTLKCEYEERLKTLEDAGPAEEVPDGGGALADSSIQPFLRSRKEVGQKLMELGLVSDPSQFGKSRRKARTAEEGRTAGEGRRRKPQE</sequence>
<evidence type="ECO:0000313" key="2">
    <source>
        <dbReference type="EMBL" id="VDN17553.1"/>
    </source>
</evidence>
<protein>
    <recommendedName>
        <fullName evidence="4">Timeless N-terminal domain-containing protein</fullName>
    </recommendedName>
</protein>
<evidence type="ECO:0000256" key="1">
    <source>
        <dbReference type="SAM" id="MobiDB-lite"/>
    </source>
</evidence>
<dbReference type="OrthoDB" id="310853at2759"/>
<evidence type="ECO:0000313" key="3">
    <source>
        <dbReference type="Proteomes" id="UP000281553"/>
    </source>
</evidence>
<feature type="non-terminal residue" evidence="2">
    <location>
        <position position="339"/>
    </location>
</feature>
<dbReference type="GO" id="GO:0000076">
    <property type="term" value="P:DNA replication checkpoint signaling"/>
    <property type="evidence" value="ECO:0007669"/>
    <property type="project" value="TreeGrafter"/>
</dbReference>
<reference evidence="2 3" key="1">
    <citation type="submission" date="2018-11" db="EMBL/GenBank/DDBJ databases">
        <authorList>
            <consortium name="Pathogen Informatics"/>
        </authorList>
    </citation>
    <scope>NUCLEOTIDE SEQUENCE [LARGE SCALE GENOMIC DNA]</scope>
</reference>
<dbReference type="GO" id="GO:0031298">
    <property type="term" value="C:replication fork protection complex"/>
    <property type="evidence" value="ECO:0007669"/>
    <property type="project" value="TreeGrafter"/>
</dbReference>
<dbReference type="Pfam" id="PF26019">
    <property type="entry name" value="HTH_TIMELESS"/>
    <property type="match status" value="1"/>
</dbReference>
<accession>A0A3P7M2G4</accession>